<evidence type="ECO:0008006" key="11">
    <source>
        <dbReference type="Google" id="ProtNLM"/>
    </source>
</evidence>
<keyword evidence="1 7" id="KW-0479">Metal-binding</keyword>
<proteinExistence type="predicted"/>
<evidence type="ECO:0000256" key="8">
    <source>
        <dbReference type="SAM" id="MobiDB-lite"/>
    </source>
</evidence>
<dbReference type="GO" id="GO:0031683">
    <property type="term" value="F:G-protein beta/gamma-subunit complex binding"/>
    <property type="evidence" value="ECO:0007669"/>
    <property type="project" value="InterPro"/>
</dbReference>
<dbReference type="InterPro" id="IPR011025">
    <property type="entry name" value="GproteinA_insert"/>
</dbReference>
<dbReference type="FunFam" id="3.40.50.300:FF:000692">
    <property type="entry name" value="Guanine nucleotide-binding protein subunit alpha"/>
    <property type="match status" value="1"/>
</dbReference>
<evidence type="ECO:0000256" key="5">
    <source>
        <dbReference type="ARBA" id="ARBA00023224"/>
    </source>
</evidence>
<protein>
    <recommendedName>
        <fullName evidence="11">Guanine nucleotide-binding protein alpha-2 subunit</fullName>
    </recommendedName>
</protein>
<dbReference type="GO" id="GO:0005737">
    <property type="term" value="C:cytoplasm"/>
    <property type="evidence" value="ECO:0007669"/>
    <property type="project" value="UniProtKB-ARBA"/>
</dbReference>
<dbReference type="Gene3D" id="1.10.400.10">
    <property type="entry name" value="GI Alpha 1, domain 2-like"/>
    <property type="match status" value="1"/>
</dbReference>
<dbReference type="PRINTS" id="PR00318">
    <property type="entry name" value="GPROTEINA"/>
</dbReference>
<dbReference type="CDD" id="cd00066">
    <property type="entry name" value="G-alpha"/>
    <property type="match status" value="1"/>
</dbReference>
<dbReference type="PRINTS" id="PR01241">
    <property type="entry name" value="GPROTEINAFNG"/>
</dbReference>
<dbReference type="GO" id="GO:0003924">
    <property type="term" value="F:GTPase activity"/>
    <property type="evidence" value="ECO:0007669"/>
    <property type="project" value="InterPro"/>
</dbReference>
<dbReference type="PANTHER" id="PTHR10218:SF242">
    <property type="entry name" value="GUANINE NUCLEOTIDE-BINDING PROTEIN ALPHA-1 SUBUNIT"/>
    <property type="match status" value="1"/>
</dbReference>
<dbReference type="GO" id="GO:0001664">
    <property type="term" value="F:G protein-coupled receptor binding"/>
    <property type="evidence" value="ECO:0007669"/>
    <property type="project" value="InterPro"/>
</dbReference>
<dbReference type="FunFam" id="3.40.50.300:FF:002307">
    <property type="entry name" value="Guanine nucleotide-binding protein G(k) subunit alpha"/>
    <property type="match status" value="1"/>
</dbReference>
<keyword evidence="10" id="KW-1185">Reference proteome</keyword>
<evidence type="ECO:0000256" key="7">
    <source>
        <dbReference type="PIRSR" id="PIRSR601019-2"/>
    </source>
</evidence>
<dbReference type="SUPFAM" id="SSF52540">
    <property type="entry name" value="P-loop containing nucleoside triphosphate hydrolases"/>
    <property type="match status" value="1"/>
</dbReference>
<dbReference type="Pfam" id="PF00503">
    <property type="entry name" value="G-alpha"/>
    <property type="match status" value="1"/>
</dbReference>
<name>A0A7D8Z3T6_VANHU</name>
<feature type="binding site" evidence="6">
    <location>
        <begin position="203"/>
        <end position="207"/>
    </location>
    <ligand>
        <name>GTP</name>
        <dbReference type="ChEBI" id="CHEBI:37565"/>
    </ligand>
</feature>
<dbReference type="OrthoDB" id="5817230at2759"/>
<dbReference type="GO" id="GO:0007186">
    <property type="term" value="P:G protein-coupled receptor signaling pathway"/>
    <property type="evidence" value="ECO:0007669"/>
    <property type="project" value="InterPro"/>
</dbReference>
<keyword evidence="5" id="KW-0807">Transducer</keyword>
<dbReference type="Gene3D" id="3.40.50.300">
    <property type="entry name" value="P-loop containing nucleotide triphosphate hydrolases"/>
    <property type="match status" value="1"/>
</dbReference>
<feature type="region of interest" description="Disordered" evidence="8">
    <location>
        <begin position="1"/>
        <end position="23"/>
    </location>
</feature>
<evidence type="ECO:0000256" key="6">
    <source>
        <dbReference type="PIRSR" id="PIRSR601019-1"/>
    </source>
</evidence>
<dbReference type="GO" id="GO:0046872">
    <property type="term" value="F:metal ion binding"/>
    <property type="evidence" value="ECO:0007669"/>
    <property type="project" value="UniProtKB-KW"/>
</dbReference>
<feature type="binding site" evidence="7">
    <location>
        <position position="51"/>
    </location>
    <ligand>
        <name>Mg(2+)</name>
        <dbReference type="ChEBI" id="CHEBI:18420"/>
    </ligand>
</feature>
<dbReference type="PANTHER" id="PTHR10218">
    <property type="entry name" value="GTP-BINDING PROTEIN ALPHA SUBUNIT"/>
    <property type="match status" value="1"/>
</dbReference>
<dbReference type="SUPFAM" id="SSF47895">
    <property type="entry name" value="Transducin (alpha subunit), insertion domain"/>
    <property type="match status" value="1"/>
</dbReference>
<evidence type="ECO:0000256" key="3">
    <source>
        <dbReference type="ARBA" id="ARBA00022842"/>
    </source>
</evidence>
<evidence type="ECO:0000256" key="1">
    <source>
        <dbReference type="ARBA" id="ARBA00022723"/>
    </source>
</evidence>
<evidence type="ECO:0000313" key="9">
    <source>
        <dbReference type="EMBL" id="TXT10801.1"/>
    </source>
</evidence>
<dbReference type="Proteomes" id="UP000473826">
    <property type="component" value="Unassembled WGS sequence"/>
</dbReference>
<feature type="binding site" evidence="6">
    <location>
        <begin position="178"/>
        <end position="184"/>
    </location>
    <ligand>
        <name>GTP</name>
        <dbReference type="ChEBI" id="CHEBI:37565"/>
    </ligand>
</feature>
<dbReference type="GO" id="GO:0000750">
    <property type="term" value="P:pheromone-dependent signal transduction involved in conjugation with cellular fusion"/>
    <property type="evidence" value="ECO:0007669"/>
    <property type="project" value="TreeGrafter"/>
</dbReference>
<keyword evidence="3 7" id="KW-0460">Magnesium</keyword>
<reference evidence="9 10" key="1">
    <citation type="journal article" date="2019" name="PLoS Genet.">
        <title>Convergent evolution of linked mating-type loci in basidiomycete fungi.</title>
        <authorList>
            <person name="Sun S."/>
            <person name="Coelho M.A."/>
            <person name="Heitman J."/>
            <person name="Nowrousian M."/>
        </authorList>
    </citation>
    <scope>NUCLEOTIDE SEQUENCE [LARGE SCALE GENOMIC DNA]</scope>
    <source>
        <strain evidence="9 10">CBS 4282</strain>
    </source>
</reference>
<dbReference type="InterPro" id="IPR001019">
    <property type="entry name" value="Gprotein_alpha_su"/>
</dbReference>
<dbReference type="GO" id="GO:0005525">
    <property type="term" value="F:GTP binding"/>
    <property type="evidence" value="ECO:0007669"/>
    <property type="project" value="UniProtKB-KW"/>
</dbReference>
<feature type="binding site" evidence="6">
    <location>
        <position position="331"/>
    </location>
    <ligand>
        <name>GTP</name>
        <dbReference type="ChEBI" id="CHEBI:37565"/>
    </ligand>
</feature>
<dbReference type="EMBL" id="QKWK01000005">
    <property type="protein sequence ID" value="TXT10801.1"/>
    <property type="molecule type" value="Genomic_DNA"/>
</dbReference>
<keyword evidence="2 6" id="KW-0547">Nucleotide-binding</keyword>
<feature type="compositionally biased region" description="Polar residues" evidence="8">
    <location>
        <begin position="7"/>
        <end position="20"/>
    </location>
</feature>
<dbReference type="SMART" id="SM00275">
    <property type="entry name" value="G_alpha"/>
    <property type="match status" value="1"/>
</dbReference>
<organism evidence="9 10">
    <name type="scientific">Vanrija humicola</name>
    <name type="common">Yeast</name>
    <name type="synonym">Cryptococcus humicola</name>
    <dbReference type="NCBI Taxonomy" id="5417"/>
    <lineage>
        <taxon>Eukaryota</taxon>
        <taxon>Fungi</taxon>
        <taxon>Dikarya</taxon>
        <taxon>Basidiomycota</taxon>
        <taxon>Agaricomycotina</taxon>
        <taxon>Tremellomycetes</taxon>
        <taxon>Trichosporonales</taxon>
        <taxon>Trichosporonaceae</taxon>
        <taxon>Vanrija</taxon>
    </lineage>
</organism>
<dbReference type="InterPro" id="IPR027417">
    <property type="entry name" value="P-loop_NTPase"/>
</dbReference>
<evidence type="ECO:0000256" key="4">
    <source>
        <dbReference type="ARBA" id="ARBA00023134"/>
    </source>
</evidence>
<dbReference type="GO" id="GO:0007010">
    <property type="term" value="P:cytoskeleton organization"/>
    <property type="evidence" value="ECO:0007669"/>
    <property type="project" value="UniProtKB-ARBA"/>
</dbReference>
<feature type="binding site" evidence="7">
    <location>
        <position position="184"/>
    </location>
    <ligand>
        <name>Mg(2+)</name>
        <dbReference type="ChEBI" id="CHEBI:18420"/>
    </ligand>
</feature>
<dbReference type="GO" id="GO:0005834">
    <property type="term" value="C:heterotrimeric G-protein complex"/>
    <property type="evidence" value="ECO:0007669"/>
    <property type="project" value="InterPro"/>
</dbReference>
<evidence type="ECO:0000313" key="10">
    <source>
        <dbReference type="Proteomes" id="UP000473826"/>
    </source>
</evidence>
<feature type="binding site" evidence="6">
    <location>
        <begin position="272"/>
        <end position="275"/>
    </location>
    <ligand>
        <name>GTP</name>
        <dbReference type="ChEBI" id="CHEBI:37565"/>
    </ligand>
</feature>
<comment type="caution">
    <text evidence="9">The sequence shown here is derived from an EMBL/GenBank/DDBJ whole genome shotgun (WGS) entry which is preliminary data.</text>
</comment>
<evidence type="ECO:0000256" key="2">
    <source>
        <dbReference type="ARBA" id="ARBA00022741"/>
    </source>
</evidence>
<dbReference type="PROSITE" id="PS51882">
    <property type="entry name" value="G_ALPHA"/>
    <property type="match status" value="1"/>
</dbReference>
<sequence length="359" mass="41185">MGACFSSPGSRPKSPTSSWSRDIDKQLREDEKRMSREVKLLLLGAGASGKSTVLKQMRYLHRKPFTPGEVEDYRKIVFSNIVGGMRSVIDMMDELGMGVAHENRRFITLVDNEEPVNSGQPFPPRYFKALKSLWDDAGVQECYSKSYEYALPENMPYFYAHLDRLFDPEYRPTHDDILRVRSKTTGISETRFDINDMVFRLFDVGGQRSERRKWASCFEGVTSIIFLVSLSDYNSSIIEDRDSNGMIEALILWESIVNSQWFTRSSMILFLNKADLLKHKLADPTQQIATWWPEYPGKPGSFMDAVDYFKAKFRAVNRTQSKEIYIHITTATDSAQLKVVMAAVTDTIIRNSLRDMAIL</sequence>
<dbReference type="InterPro" id="IPR002975">
    <property type="entry name" value="Fungi_Gprotein_alpha"/>
</dbReference>
<keyword evidence="4 6" id="KW-0342">GTP-binding</keyword>
<accession>A0A7D8Z3T6</accession>
<gene>
    <name evidence="9" type="ORF">VHUM_02306</name>
</gene>
<dbReference type="AlphaFoldDB" id="A0A7D8Z3T6"/>